<dbReference type="PANTHER" id="PTHR21700">
    <property type="entry name" value="TRANSTHYRETIN-LIKE FAMILY PROTEIN-RELATED"/>
    <property type="match status" value="1"/>
</dbReference>
<evidence type="ECO:0000313" key="7">
    <source>
        <dbReference type="EMBL" id="CAG9080704.1"/>
    </source>
</evidence>
<dbReference type="EMBL" id="CAJFCV020000001">
    <property type="protein sequence ID" value="CAG9080704.1"/>
    <property type="molecule type" value="Genomic_DNA"/>
</dbReference>
<dbReference type="OrthoDB" id="5772578at2759"/>
<reference evidence="7" key="2">
    <citation type="submission" date="2020-08" db="EMBL/GenBank/DDBJ databases">
        <authorList>
            <person name="Kikuchi T."/>
        </authorList>
    </citation>
    <scope>NUCLEOTIDE SEQUENCE</scope>
    <source>
        <strain evidence="6">Ka4C1</strain>
    </source>
</reference>
<sequence length="143" mass="15577">MALTSYAVFLFAIFGSVLSIGTIQSAAVTGTLKCNGVVIKDVLVKLYDDDSGLDADDLMDTSHSDDQGKFHLSGDTDEIGTIDPKVNIYHDCDDKFVPCQRKVTIKLPDSYVTKGSKHPKKTYDIGTLELAGKYPGESRDCIH</sequence>
<protein>
    <submittedName>
        <fullName evidence="6">(pine wood nematode) hypothetical protein</fullName>
    </submittedName>
</protein>
<dbReference type="PANTHER" id="PTHR21700:SF3">
    <property type="entry name" value="TRANSTHYRETIN-LIKE PROTEIN 5"/>
    <property type="match status" value="1"/>
</dbReference>
<evidence type="ECO:0000256" key="1">
    <source>
        <dbReference type="ARBA" id="ARBA00004613"/>
    </source>
</evidence>
<dbReference type="GO" id="GO:0009986">
    <property type="term" value="C:cell surface"/>
    <property type="evidence" value="ECO:0007669"/>
    <property type="project" value="InterPro"/>
</dbReference>
<evidence type="ECO:0000256" key="3">
    <source>
        <dbReference type="ARBA" id="ARBA00022525"/>
    </source>
</evidence>
<name>A0A1I7RII9_BURXY</name>
<evidence type="ECO:0000256" key="4">
    <source>
        <dbReference type="ARBA" id="ARBA00022729"/>
    </source>
</evidence>
<dbReference type="eggNOG" id="ENOG502S1IK">
    <property type="taxonomic scope" value="Eukaryota"/>
</dbReference>
<keyword evidence="4 5" id="KW-0732">Signal</keyword>
<dbReference type="InterPro" id="IPR001534">
    <property type="entry name" value="Transthyretin-like"/>
</dbReference>
<evidence type="ECO:0000256" key="2">
    <source>
        <dbReference type="ARBA" id="ARBA00010112"/>
    </source>
</evidence>
<accession>A0A1I7RII9</accession>
<dbReference type="Proteomes" id="UP000659654">
    <property type="component" value="Unassembled WGS sequence"/>
</dbReference>
<dbReference type="SMR" id="A0A1I7RII9"/>
<keyword evidence="3" id="KW-0964">Secreted</keyword>
<dbReference type="GO" id="GO:0005576">
    <property type="term" value="C:extracellular region"/>
    <property type="evidence" value="ECO:0007669"/>
    <property type="project" value="UniProtKB-SubCell"/>
</dbReference>
<evidence type="ECO:0000313" key="8">
    <source>
        <dbReference type="Proteomes" id="UP000095284"/>
    </source>
</evidence>
<comment type="similarity">
    <text evidence="2">Belongs to the nematode transthyretin-like family.</text>
</comment>
<dbReference type="EMBL" id="CAJFDI010000001">
    <property type="protein sequence ID" value="CAD5208229.1"/>
    <property type="molecule type" value="Genomic_DNA"/>
</dbReference>
<gene>
    <name evidence="6" type="ORF">BXYJ_LOCUS465</name>
</gene>
<feature type="chain" id="PRO_5036021803" evidence="5">
    <location>
        <begin position="20"/>
        <end position="143"/>
    </location>
</feature>
<evidence type="ECO:0000256" key="5">
    <source>
        <dbReference type="SAM" id="SignalP"/>
    </source>
</evidence>
<dbReference type="AlphaFoldDB" id="A0A1I7RII9"/>
<evidence type="ECO:0000313" key="10">
    <source>
        <dbReference type="WBParaSite" id="BXY_0052000.1"/>
    </source>
</evidence>
<feature type="signal peptide" evidence="5">
    <location>
        <begin position="1"/>
        <end position="19"/>
    </location>
</feature>
<dbReference type="Proteomes" id="UP000095284">
    <property type="component" value="Unplaced"/>
</dbReference>
<comment type="subcellular location">
    <subcellularLocation>
        <location evidence="1">Secreted</location>
    </subcellularLocation>
</comment>
<keyword evidence="9" id="KW-1185">Reference proteome</keyword>
<dbReference type="Gene3D" id="2.60.40.3330">
    <property type="match status" value="1"/>
</dbReference>
<organism evidence="8 10">
    <name type="scientific">Bursaphelenchus xylophilus</name>
    <name type="common">Pinewood nematode worm</name>
    <name type="synonym">Aphelenchoides xylophilus</name>
    <dbReference type="NCBI Taxonomy" id="6326"/>
    <lineage>
        <taxon>Eukaryota</taxon>
        <taxon>Metazoa</taxon>
        <taxon>Ecdysozoa</taxon>
        <taxon>Nematoda</taxon>
        <taxon>Chromadorea</taxon>
        <taxon>Rhabditida</taxon>
        <taxon>Tylenchina</taxon>
        <taxon>Tylenchomorpha</taxon>
        <taxon>Aphelenchoidea</taxon>
        <taxon>Aphelenchoididae</taxon>
        <taxon>Bursaphelenchus</taxon>
    </lineage>
</organism>
<dbReference type="Proteomes" id="UP000582659">
    <property type="component" value="Unassembled WGS sequence"/>
</dbReference>
<dbReference type="WBParaSite" id="BXY_0052000.1">
    <property type="protein sequence ID" value="BXY_0052000.1"/>
    <property type="gene ID" value="BXY_0052000"/>
</dbReference>
<dbReference type="InterPro" id="IPR038479">
    <property type="entry name" value="Transthyretin-like_sf"/>
</dbReference>
<dbReference type="Pfam" id="PF01060">
    <property type="entry name" value="TTR-52"/>
    <property type="match status" value="1"/>
</dbReference>
<evidence type="ECO:0000313" key="6">
    <source>
        <dbReference type="EMBL" id="CAD5208229.1"/>
    </source>
</evidence>
<reference evidence="10" key="1">
    <citation type="submission" date="2016-11" db="UniProtKB">
        <authorList>
            <consortium name="WormBaseParasite"/>
        </authorList>
    </citation>
    <scope>IDENTIFICATION</scope>
</reference>
<proteinExistence type="inferred from homology"/>
<evidence type="ECO:0000313" key="9">
    <source>
        <dbReference type="Proteomes" id="UP000659654"/>
    </source>
</evidence>